<dbReference type="KEGG" id="nhl:Nhal_1502"/>
<evidence type="ECO:0000259" key="2">
    <source>
        <dbReference type="SMART" id="SM00854"/>
    </source>
</evidence>
<dbReference type="RefSeq" id="WP_013032534.1">
    <property type="nucleotide sequence ID" value="NC_013960.1"/>
</dbReference>
<dbReference type="OrthoDB" id="9810718at2"/>
<dbReference type="EMBL" id="CP001798">
    <property type="protein sequence ID" value="ADE14645.1"/>
    <property type="molecule type" value="Genomic_DNA"/>
</dbReference>
<gene>
    <name evidence="3" type="ordered locus">Nhal_1502</name>
</gene>
<dbReference type="PANTHER" id="PTHR33393">
    <property type="entry name" value="POLYGLUTAMINE SYNTHESIS ACCESSORY PROTEIN RV0574C-RELATED"/>
    <property type="match status" value="1"/>
</dbReference>
<comment type="similarity">
    <text evidence="1">Belongs to the CapA family.</text>
</comment>
<dbReference type="SMART" id="SM00854">
    <property type="entry name" value="PGA_cap"/>
    <property type="match status" value="1"/>
</dbReference>
<dbReference type="InterPro" id="IPR052169">
    <property type="entry name" value="CW_Biosynth-Accessory"/>
</dbReference>
<name>D5C1L2_NITHN</name>
<dbReference type="InterPro" id="IPR029052">
    <property type="entry name" value="Metallo-depent_PP-like"/>
</dbReference>
<dbReference type="CDD" id="cd07381">
    <property type="entry name" value="MPP_CapA"/>
    <property type="match status" value="1"/>
</dbReference>
<accession>D5C1L2</accession>
<evidence type="ECO:0000313" key="3">
    <source>
        <dbReference type="EMBL" id="ADE14645.1"/>
    </source>
</evidence>
<sequence>MEPAEPKSQENSNLITLFLCGDVMTGRGIDQILPYSNHPAIHEPYMDMATDYVKLAEKVNGPIPKPVDFAYIWGDALEELALASPDIRIINLETSITTSDDWLPKGINYRMHPKNISCITAAEIDCCVLANNHVLDWGYSGLAETLETLKKAGINTAGAGDNLNQAKASAIMEVSGKGRVVVFSYGSVTSGIPLDWAASKHKAGVNLLADFSEKTACGIGESVREVKQPGDIVIASIHWGGNWGYYIPPEQRAFAHQLIEEAGVNIIHGHSPHHAKGIEIYKGSPILYGCGDFLNDYEGIRGYEKYRGELTLMYFVTMEAATGKVCRLEMVPLQIKRFSLKRALREDRQWLQETLTREGKKLGTRVEGGRNNTLILKWE</sequence>
<dbReference type="eggNOG" id="COG2843">
    <property type="taxonomic scope" value="Bacteria"/>
</dbReference>
<dbReference type="STRING" id="472759.Nhal_1502"/>
<dbReference type="HOGENOM" id="CLU_038823_3_0_6"/>
<keyword evidence="4" id="KW-1185">Reference proteome</keyword>
<reference evidence="4" key="1">
    <citation type="submission" date="2010-04" db="EMBL/GenBank/DDBJ databases">
        <title>Complete genome sequence of Nitrosococcus halophilus Nc4, a salt-adapted, aerobic obligate ammonia-oxidizing sulfur purple bacterium.</title>
        <authorList>
            <consortium name="US DOE Joint Genome Institute"/>
            <person name="Campbell M.A."/>
            <person name="Malfatti S.A."/>
            <person name="Chain P.S.G."/>
            <person name="Heidelberg J.F."/>
            <person name="Ward B.B."/>
            <person name="Klotz M.G."/>
        </authorList>
    </citation>
    <scope>NUCLEOTIDE SEQUENCE [LARGE SCALE GENOMIC DNA]</scope>
    <source>
        <strain evidence="4">Nc4</strain>
    </source>
</reference>
<dbReference type="Proteomes" id="UP000001844">
    <property type="component" value="Chromosome"/>
</dbReference>
<organism evidence="3 4">
    <name type="scientific">Nitrosococcus halophilus (strain Nc4)</name>
    <dbReference type="NCBI Taxonomy" id="472759"/>
    <lineage>
        <taxon>Bacteria</taxon>
        <taxon>Pseudomonadati</taxon>
        <taxon>Pseudomonadota</taxon>
        <taxon>Gammaproteobacteria</taxon>
        <taxon>Chromatiales</taxon>
        <taxon>Chromatiaceae</taxon>
        <taxon>Nitrosococcus</taxon>
    </lineage>
</organism>
<evidence type="ECO:0000256" key="1">
    <source>
        <dbReference type="ARBA" id="ARBA00005662"/>
    </source>
</evidence>
<evidence type="ECO:0000313" key="4">
    <source>
        <dbReference type="Proteomes" id="UP000001844"/>
    </source>
</evidence>
<dbReference type="Gene3D" id="3.60.21.10">
    <property type="match status" value="1"/>
</dbReference>
<dbReference type="Pfam" id="PF09587">
    <property type="entry name" value="PGA_cap"/>
    <property type="match status" value="1"/>
</dbReference>
<dbReference type="SUPFAM" id="SSF56300">
    <property type="entry name" value="Metallo-dependent phosphatases"/>
    <property type="match status" value="1"/>
</dbReference>
<dbReference type="AlphaFoldDB" id="D5C1L2"/>
<dbReference type="InterPro" id="IPR019079">
    <property type="entry name" value="Capsule_synth_CapA"/>
</dbReference>
<proteinExistence type="inferred from homology"/>
<feature type="domain" description="Capsule synthesis protein CapA" evidence="2">
    <location>
        <begin position="16"/>
        <end position="297"/>
    </location>
</feature>
<protein>
    <submittedName>
        <fullName evidence="3">Poly-gamma-glutamate synthesis protein (Capsule biosynthesis protein)</fullName>
    </submittedName>
</protein>
<dbReference type="PANTHER" id="PTHR33393:SF11">
    <property type="entry name" value="POLYGLUTAMINE SYNTHESIS ACCESSORY PROTEIN RV0574C-RELATED"/>
    <property type="match status" value="1"/>
</dbReference>